<name>A0A8J2YUD3_9PROT</name>
<keyword evidence="6" id="KW-0547">Nucleotide-binding</keyword>
<dbReference type="AlphaFoldDB" id="A0A8J2YUD3"/>
<gene>
    <name evidence="12" type="primary">metN</name>
    <name evidence="12" type="ORF">GCM10011611_22720</name>
</gene>
<comment type="caution">
    <text evidence="12">The sequence shown here is derived from an EMBL/GenBank/DDBJ whole genome shotgun (WGS) entry which is preliminary data.</text>
</comment>
<evidence type="ECO:0000256" key="6">
    <source>
        <dbReference type="ARBA" id="ARBA00022741"/>
    </source>
</evidence>
<reference evidence="12" key="2">
    <citation type="submission" date="2020-09" db="EMBL/GenBank/DDBJ databases">
        <authorList>
            <person name="Sun Q."/>
            <person name="Zhou Y."/>
        </authorList>
    </citation>
    <scope>NUCLEOTIDE SEQUENCE</scope>
    <source>
        <strain evidence="12">CGMCC 1.15725</strain>
    </source>
</reference>
<dbReference type="SUPFAM" id="SSF52540">
    <property type="entry name" value="P-loop containing nucleoside triphosphate hydrolases"/>
    <property type="match status" value="1"/>
</dbReference>
<dbReference type="FunFam" id="3.40.50.300:FF:000056">
    <property type="entry name" value="Cell division ATP-binding protein FtsE"/>
    <property type="match status" value="1"/>
</dbReference>
<dbReference type="InterPro" id="IPR045865">
    <property type="entry name" value="ACT-like_dom_sf"/>
</dbReference>
<evidence type="ECO:0000256" key="9">
    <source>
        <dbReference type="ARBA" id="ARBA00022970"/>
    </source>
</evidence>
<evidence type="ECO:0000256" key="1">
    <source>
        <dbReference type="ARBA" id="ARBA00002579"/>
    </source>
</evidence>
<dbReference type="PROSITE" id="PS00211">
    <property type="entry name" value="ABC_TRANSPORTER_1"/>
    <property type="match status" value="1"/>
</dbReference>
<keyword evidence="7 12" id="KW-0067">ATP-binding</keyword>
<evidence type="ECO:0000313" key="13">
    <source>
        <dbReference type="Proteomes" id="UP000646365"/>
    </source>
</evidence>
<evidence type="ECO:0000259" key="11">
    <source>
        <dbReference type="PROSITE" id="PS50893"/>
    </source>
</evidence>
<evidence type="ECO:0000256" key="4">
    <source>
        <dbReference type="ARBA" id="ARBA00022448"/>
    </source>
</evidence>
<dbReference type="Gene3D" id="3.40.50.300">
    <property type="entry name" value="P-loop containing nucleotide triphosphate hydrolases"/>
    <property type="match status" value="1"/>
</dbReference>
<keyword evidence="10" id="KW-0472">Membrane</keyword>
<accession>A0A8J2YUD3</accession>
<dbReference type="Pfam" id="PF09383">
    <property type="entry name" value="NIL"/>
    <property type="match status" value="1"/>
</dbReference>
<comment type="function">
    <text evidence="1">Part of the ABC transporter FtsEX involved in cellular division. Important for assembly or stability of the septal ring.</text>
</comment>
<keyword evidence="9" id="KW-0029">Amino-acid transport</keyword>
<dbReference type="InterPro" id="IPR003439">
    <property type="entry name" value="ABC_transporter-like_ATP-bd"/>
</dbReference>
<evidence type="ECO:0000256" key="2">
    <source>
        <dbReference type="ARBA" id="ARBA00005417"/>
    </source>
</evidence>
<dbReference type="InterPro" id="IPR050086">
    <property type="entry name" value="MetN_ABC_transporter-like"/>
</dbReference>
<evidence type="ECO:0000256" key="5">
    <source>
        <dbReference type="ARBA" id="ARBA00022475"/>
    </source>
</evidence>
<dbReference type="InterPro" id="IPR018449">
    <property type="entry name" value="NIL_domain"/>
</dbReference>
<proteinExistence type="inferred from homology"/>
<dbReference type="GO" id="GO:0005886">
    <property type="term" value="C:plasma membrane"/>
    <property type="evidence" value="ECO:0007669"/>
    <property type="project" value="UniProtKB-ARBA"/>
</dbReference>
<keyword evidence="4" id="KW-0813">Transport</keyword>
<comment type="similarity">
    <text evidence="2">Belongs to the ABC transporter superfamily.</text>
</comment>
<protein>
    <recommendedName>
        <fullName evidence="3">Cell division ATP-binding protein FtsE</fullName>
    </recommendedName>
</protein>
<evidence type="ECO:0000313" key="12">
    <source>
        <dbReference type="EMBL" id="GGF16393.1"/>
    </source>
</evidence>
<feature type="domain" description="ABC transporter" evidence="11">
    <location>
        <begin position="7"/>
        <end position="246"/>
    </location>
</feature>
<keyword evidence="5" id="KW-1003">Cell membrane</keyword>
<dbReference type="CDD" id="cd03258">
    <property type="entry name" value="ABC_MetN_methionine_transporter"/>
    <property type="match status" value="1"/>
</dbReference>
<dbReference type="Pfam" id="PF00005">
    <property type="entry name" value="ABC_tran"/>
    <property type="match status" value="1"/>
</dbReference>
<dbReference type="PANTHER" id="PTHR43166">
    <property type="entry name" value="AMINO ACID IMPORT ATP-BINDING PROTEIN"/>
    <property type="match status" value="1"/>
</dbReference>
<dbReference type="SMART" id="SM00382">
    <property type="entry name" value="AAA"/>
    <property type="match status" value="1"/>
</dbReference>
<organism evidence="12 13">
    <name type="scientific">Aliidongia dinghuensis</name>
    <dbReference type="NCBI Taxonomy" id="1867774"/>
    <lineage>
        <taxon>Bacteria</taxon>
        <taxon>Pseudomonadati</taxon>
        <taxon>Pseudomonadota</taxon>
        <taxon>Alphaproteobacteria</taxon>
        <taxon>Rhodospirillales</taxon>
        <taxon>Dongiaceae</taxon>
        <taxon>Aliidongia</taxon>
    </lineage>
</organism>
<keyword evidence="13" id="KW-1185">Reference proteome</keyword>
<evidence type="ECO:0000256" key="10">
    <source>
        <dbReference type="ARBA" id="ARBA00023136"/>
    </source>
</evidence>
<sequence>MANGGAIQLEALGKRFLGPSGEVSALDDVSLDIAEGEIFGVIGRSGAGKSTLLRAINLLERPDRGRVIVGGTDLTALSAEALRHERRGIGMIFQHFNLLARRSVFDNVALPLELAGLPKSEIRARVTPLLELVGLADKAGQVPAKLSGGQKQRVGIARALAAEPKILLSDEATSALDPQTTRSILTLLKDINQRLGLTIVLITHEMSVVREICDRVAVMEQGRIVELGSTFDVLTRPAHPLAREIARGLEPELKLDQLFGERFSTLPVTQSMPGGSTILRITFTGPNAEAPVIADLVRRFNVDLNILSGTIDYIQGRPYGVMKVEVTGAVEAVLAYLKSLELGVEVLGHVRSALRTAL</sequence>
<dbReference type="GO" id="GO:0016887">
    <property type="term" value="F:ATP hydrolysis activity"/>
    <property type="evidence" value="ECO:0007669"/>
    <property type="project" value="InterPro"/>
</dbReference>
<dbReference type="GO" id="GO:0005524">
    <property type="term" value="F:ATP binding"/>
    <property type="evidence" value="ECO:0007669"/>
    <property type="project" value="UniProtKB-KW"/>
</dbReference>
<dbReference type="InterPro" id="IPR041701">
    <property type="entry name" value="MetN_ABC"/>
</dbReference>
<dbReference type="RefSeq" id="WP_189045701.1">
    <property type="nucleotide sequence ID" value="NZ_BMJQ01000005.1"/>
</dbReference>
<evidence type="ECO:0000256" key="7">
    <source>
        <dbReference type="ARBA" id="ARBA00022840"/>
    </source>
</evidence>
<keyword evidence="8" id="KW-1278">Translocase</keyword>
<reference evidence="12" key="1">
    <citation type="journal article" date="2014" name="Int. J. Syst. Evol. Microbiol.">
        <title>Complete genome sequence of Corynebacterium casei LMG S-19264T (=DSM 44701T), isolated from a smear-ripened cheese.</title>
        <authorList>
            <consortium name="US DOE Joint Genome Institute (JGI-PGF)"/>
            <person name="Walter F."/>
            <person name="Albersmeier A."/>
            <person name="Kalinowski J."/>
            <person name="Ruckert C."/>
        </authorList>
    </citation>
    <scope>NUCLEOTIDE SEQUENCE</scope>
    <source>
        <strain evidence="12">CGMCC 1.15725</strain>
    </source>
</reference>
<dbReference type="InterPro" id="IPR017871">
    <property type="entry name" value="ABC_transporter-like_CS"/>
</dbReference>
<evidence type="ECO:0000256" key="8">
    <source>
        <dbReference type="ARBA" id="ARBA00022967"/>
    </source>
</evidence>
<dbReference type="InterPro" id="IPR027417">
    <property type="entry name" value="P-loop_NTPase"/>
</dbReference>
<dbReference type="Proteomes" id="UP000646365">
    <property type="component" value="Unassembled WGS sequence"/>
</dbReference>
<dbReference type="InterPro" id="IPR003593">
    <property type="entry name" value="AAA+_ATPase"/>
</dbReference>
<dbReference type="SMART" id="SM00930">
    <property type="entry name" value="NIL"/>
    <property type="match status" value="1"/>
</dbReference>
<evidence type="ECO:0000256" key="3">
    <source>
        <dbReference type="ARBA" id="ARBA00020019"/>
    </source>
</evidence>
<dbReference type="PANTHER" id="PTHR43166:SF30">
    <property type="entry name" value="METHIONINE IMPORT ATP-BINDING PROTEIN METN"/>
    <property type="match status" value="1"/>
</dbReference>
<dbReference type="GO" id="GO:0006865">
    <property type="term" value="P:amino acid transport"/>
    <property type="evidence" value="ECO:0007669"/>
    <property type="project" value="UniProtKB-KW"/>
</dbReference>
<dbReference type="EMBL" id="BMJQ01000005">
    <property type="protein sequence ID" value="GGF16393.1"/>
    <property type="molecule type" value="Genomic_DNA"/>
</dbReference>
<dbReference type="Gene3D" id="3.30.70.260">
    <property type="match status" value="1"/>
</dbReference>
<dbReference type="SUPFAM" id="SSF55021">
    <property type="entry name" value="ACT-like"/>
    <property type="match status" value="1"/>
</dbReference>
<dbReference type="PROSITE" id="PS50893">
    <property type="entry name" value="ABC_TRANSPORTER_2"/>
    <property type="match status" value="1"/>
</dbReference>